<evidence type="ECO:0000313" key="1">
    <source>
        <dbReference type="EMBL" id="OEF11019.1"/>
    </source>
</evidence>
<accession>A0ABX3AT46</accession>
<reference evidence="1 2" key="1">
    <citation type="journal article" date="2012" name="Science">
        <title>Ecological populations of bacteria act as socially cohesive units of antibiotic production and resistance.</title>
        <authorList>
            <person name="Cordero O.X."/>
            <person name="Wildschutte H."/>
            <person name="Kirkup B."/>
            <person name="Proehl S."/>
            <person name="Ngo L."/>
            <person name="Hussain F."/>
            <person name="Le Roux F."/>
            <person name="Mincer T."/>
            <person name="Polz M.F."/>
        </authorList>
    </citation>
    <scope>NUCLEOTIDE SEQUENCE [LARGE SCALE GENOMIC DNA]</scope>
    <source>
        <strain evidence="1 2">5S-186</strain>
    </source>
</reference>
<comment type="caution">
    <text evidence="1">The sequence shown here is derived from an EMBL/GenBank/DDBJ whole genome shotgun (WGS) entry which is preliminary data.</text>
</comment>
<evidence type="ECO:0000313" key="2">
    <source>
        <dbReference type="Proteomes" id="UP000095059"/>
    </source>
</evidence>
<dbReference type="EMBL" id="AJYJ02000114">
    <property type="protein sequence ID" value="OEF11019.1"/>
    <property type="molecule type" value="Genomic_DNA"/>
</dbReference>
<protein>
    <submittedName>
        <fullName evidence="1">Uncharacterized protein</fullName>
    </submittedName>
</protein>
<name>A0ABX3AT46_ALILO</name>
<keyword evidence="2" id="KW-1185">Reference proteome</keyword>
<organism evidence="1 2">
    <name type="scientific">Aliivibrio logei 5S-186</name>
    <dbReference type="NCBI Taxonomy" id="626086"/>
    <lineage>
        <taxon>Bacteria</taxon>
        <taxon>Pseudomonadati</taxon>
        <taxon>Pseudomonadota</taxon>
        <taxon>Gammaproteobacteria</taxon>
        <taxon>Vibrionales</taxon>
        <taxon>Vibrionaceae</taxon>
        <taxon>Aliivibrio</taxon>
    </lineage>
</organism>
<gene>
    <name evidence="1" type="ORF">A1Q5_11280</name>
</gene>
<sequence length="75" mass="8708">MYDIDWFILDGLIIETNFLVFGVKLESFYSYVGNKVKSNNVFCMSRVSTLEVNIINREINAFLASYRLLKTLLFG</sequence>
<dbReference type="Proteomes" id="UP000095059">
    <property type="component" value="Unassembled WGS sequence"/>
</dbReference>
<proteinExistence type="predicted"/>